<feature type="compositionally biased region" description="Low complexity" evidence="1">
    <location>
        <begin position="68"/>
        <end position="77"/>
    </location>
</feature>
<dbReference type="PANTHER" id="PTHR36341">
    <property type="entry name" value="DUF2996 FAMILY PROTEIN"/>
    <property type="match status" value="1"/>
</dbReference>
<evidence type="ECO:0000313" key="2">
    <source>
        <dbReference type="EMBL" id="CAJ1950327.1"/>
    </source>
</evidence>
<sequence>MQMAILLRGGALGDSSFRLCSLPSTSYVSQNVAIPTSSSSSSPPSLPLIAIKYKSASRHRITCSAVQESSPSTAATAETKEEVKETPKAAPAKIPPAKAQVKPLPQMMEDDVIPSLKAIFEAQEDFSNIELVFKDNKRLKQKKKDLVKNQVLRIGFDDYEPHDPCENERECSKPHGNAQHMQMRSQNIVHPEALTELISPELRSNPQPAKDNKSFFNAHLVKCE</sequence>
<name>A0AA86SI23_9FABA</name>
<dbReference type="PANTHER" id="PTHR36341:SF3">
    <property type="entry name" value="DUF2996 FAMILY PROTEIN"/>
    <property type="match status" value="1"/>
</dbReference>
<dbReference type="InterPro" id="IPR021374">
    <property type="entry name" value="DUF2996"/>
</dbReference>
<gene>
    <name evidence="2" type="ORF">AYBTSS11_LOCUS14195</name>
</gene>
<dbReference type="AlphaFoldDB" id="A0AA86SI23"/>
<proteinExistence type="predicted"/>
<dbReference type="Gramene" id="rna-AYBTSS11_LOCUS14195">
    <property type="protein sequence ID" value="CAJ1950327.1"/>
    <property type="gene ID" value="gene-AYBTSS11_LOCUS14195"/>
</dbReference>
<keyword evidence="3" id="KW-1185">Reference proteome</keyword>
<evidence type="ECO:0000256" key="1">
    <source>
        <dbReference type="SAM" id="MobiDB-lite"/>
    </source>
</evidence>
<evidence type="ECO:0000313" key="3">
    <source>
        <dbReference type="Proteomes" id="UP001189624"/>
    </source>
</evidence>
<accession>A0AA86SI23</accession>
<protein>
    <submittedName>
        <fullName evidence="2">Uncharacterized protein</fullName>
    </submittedName>
</protein>
<dbReference type="EMBL" id="OY731401">
    <property type="protein sequence ID" value="CAJ1950327.1"/>
    <property type="molecule type" value="Genomic_DNA"/>
</dbReference>
<feature type="compositionally biased region" description="Basic and acidic residues" evidence="1">
    <location>
        <begin position="78"/>
        <end position="87"/>
    </location>
</feature>
<organism evidence="2 3">
    <name type="scientific">Sphenostylis stenocarpa</name>
    <dbReference type="NCBI Taxonomy" id="92480"/>
    <lineage>
        <taxon>Eukaryota</taxon>
        <taxon>Viridiplantae</taxon>
        <taxon>Streptophyta</taxon>
        <taxon>Embryophyta</taxon>
        <taxon>Tracheophyta</taxon>
        <taxon>Spermatophyta</taxon>
        <taxon>Magnoliopsida</taxon>
        <taxon>eudicotyledons</taxon>
        <taxon>Gunneridae</taxon>
        <taxon>Pentapetalae</taxon>
        <taxon>rosids</taxon>
        <taxon>fabids</taxon>
        <taxon>Fabales</taxon>
        <taxon>Fabaceae</taxon>
        <taxon>Papilionoideae</taxon>
        <taxon>50 kb inversion clade</taxon>
        <taxon>NPAAA clade</taxon>
        <taxon>indigoferoid/millettioid clade</taxon>
        <taxon>Phaseoleae</taxon>
        <taxon>Sphenostylis</taxon>
    </lineage>
</organism>
<reference evidence="2" key="1">
    <citation type="submission" date="2023-10" db="EMBL/GenBank/DDBJ databases">
        <authorList>
            <person name="Domelevo Entfellner J.-B."/>
        </authorList>
    </citation>
    <scope>NUCLEOTIDE SEQUENCE</scope>
</reference>
<feature type="region of interest" description="Disordered" evidence="1">
    <location>
        <begin position="67"/>
        <end position="94"/>
    </location>
</feature>
<dbReference type="Proteomes" id="UP001189624">
    <property type="component" value="Chromosome 4"/>
</dbReference>